<gene>
    <name evidence="1" type="ORF">FDP22_12655</name>
</gene>
<name>A0A5B8FI09_9RHOB</name>
<dbReference type="KEGG" id="ppru:FDP22_12655"/>
<reference evidence="1 2" key="1">
    <citation type="submission" date="2019-06" db="EMBL/GenBank/DDBJ databases">
        <title>Genome sequence of Rhodobacteraceae bacterium D4M1.</title>
        <authorList>
            <person name="Cao J."/>
        </authorList>
    </citation>
    <scope>NUCLEOTIDE SEQUENCE [LARGE SCALE GENOMIC DNA]</scope>
    <source>
        <strain evidence="1 2">D4M1</strain>
    </source>
</reference>
<protein>
    <recommendedName>
        <fullName evidence="3">Glycoside hydrolase family 104 protein</fullName>
    </recommendedName>
</protein>
<dbReference type="OrthoDB" id="7851400at2"/>
<dbReference type="RefSeq" id="WP_138574128.1">
    <property type="nucleotide sequence ID" value="NZ_CP040818.1"/>
</dbReference>
<evidence type="ECO:0000313" key="1">
    <source>
        <dbReference type="EMBL" id="QDL92558.1"/>
    </source>
</evidence>
<accession>A0A5B8FI09</accession>
<evidence type="ECO:0008006" key="3">
    <source>
        <dbReference type="Google" id="ProtNLM"/>
    </source>
</evidence>
<evidence type="ECO:0000313" key="2">
    <source>
        <dbReference type="Proteomes" id="UP000305888"/>
    </source>
</evidence>
<dbReference type="SUPFAM" id="SSF53955">
    <property type="entry name" value="Lysozyme-like"/>
    <property type="match status" value="1"/>
</dbReference>
<dbReference type="EMBL" id="CP040818">
    <property type="protein sequence ID" value="QDL92558.1"/>
    <property type="molecule type" value="Genomic_DNA"/>
</dbReference>
<keyword evidence="2" id="KW-1185">Reference proteome</keyword>
<dbReference type="Gene3D" id="1.10.530.10">
    <property type="match status" value="1"/>
</dbReference>
<sequence length="209" mass="22196">MTPQPILNLIARHESGGDYDIVFGGVPASARPGRPITTMTLRDVIAWQVAAVRAGSRSSAAGKYQIIRRTLEATYPRAGMVPTDLFDVAGQDRLGVQLLRGRGWDAWCAGALSDVSFADALSREWASLPVQFAQQGGSRWVERGQSYYAGDGLNKALTSPESVLEALKACREPVAVEPPAPEPAAPEPAQGPWAALISAIAKLFGGRNG</sequence>
<organism evidence="1 2">
    <name type="scientific">Paroceanicella profunda</name>
    <dbReference type="NCBI Taxonomy" id="2579971"/>
    <lineage>
        <taxon>Bacteria</taxon>
        <taxon>Pseudomonadati</taxon>
        <taxon>Pseudomonadota</taxon>
        <taxon>Alphaproteobacteria</taxon>
        <taxon>Rhodobacterales</taxon>
        <taxon>Paracoccaceae</taxon>
        <taxon>Paroceanicella</taxon>
    </lineage>
</organism>
<dbReference type="InterPro" id="IPR023346">
    <property type="entry name" value="Lysozyme-like_dom_sf"/>
</dbReference>
<proteinExistence type="predicted"/>
<dbReference type="Proteomes" id="UP000305888">
    <property type="component" value="Chromosome"/>
</dbReference>
<dbReference type="AlphaFoldDB" id="A0A5B8FI09"/>